<dbReference type="GO" id="GO:0020037">
    <property type="term" value="F:heme binding"/>
    <property type="evidence" value="ECO:0007669"/>
    <property type="project" value="InterPro"/>
</dbReference>
<keyword evidence="10" id="KW-0472">Membrane</keyword>
<gene>
    <name evidence="11" type="ORF">B0T17DRAFT_558909</name>
</gene>
<evidence type="ECO:0000256" key="2">
    <source>
        <dbReference type="ARBA" id="ARBA00010617"/>
    </source>
</evidence>
<name>A0AA39X1E1_9PEZI</name>
<keyword evidence="4 8" id="KW-0479">Metal-binding</keyword>
<dbReference type="GO" id="GO:0004497">
    <property type="term" value="F:monooxygenase activity"/>
    <property type="evidence" value="ECO:0007669"/>
    <property type="project" value="UniProtKB-KW"/>
</dbReference>
<evidence type="ECO:0000256" key="6">
    <source>
        <dbReference type="ARBA" id="ARBA00023004"/>
    </source>
</evidence>
<keyword evidence="5 9" id="KW-0560">Oxidoreductase</keyword>
<dbReference type="PRINTS" id="PR00385">
    <property type="entry name" value="P450"/>
</dbReference>
<dbReference type="Gene3D" id="1.10.630.10">
    <property type="entry name" value="Cytochrome P450"/>
    <property type="match status" value="1"/>
</dbReference>
<keyword evidence="10" id="KW-0812">Transmembrane</keyword>
<dbReference type="SUPFAM" id="SSF48264">
    <property type="entry name" value="Cytochrome P450"/>
    <property type="match status" value="1"/>
</dbReference>
<comment type="caution">
    <text evidence="11">The sequence shown here is derived from an EMBL/GenBank/DDBJ whole genome shotgun (WGS) entry which is preliminary data.</text>
</comment>
<protein>
    <submittedName>
        <fullName evidence="11">Cytochrome P450</fullName>
    </submittedName>
</protein>
<feature type="binding site" description="axial binding residue" evidence="8">
    <location>
        <position position="485"/>
    </location>
    <ligand>
        <name>heme</name>
        <dbReference type="ChEBI" id="CHEBI:30413"/>
    </ligand>
    <ligandPart>
        <name>Fe</name>
        <dbReference type="ChEBI" id="CHEBI:18248"/>
    </ligandPart>
</feature>
<dbReference type="PRINTS" id="PR00463">
    <property type="entry name" value="EP450I"/>
</dbReference>
<dbReference type="EMBL" id="JAULSR010000003">
    <property type="protein sequence ID" value="KAK0625509.1"/>
    <property type="molecule type" value="Genomic_DNA"/>
</dbReference>
<evidence type="ECO:0000256" key="10">
    <source>
        <dbReference type="SAM" id="Phobius"/>
    </source>
</evidence>
<evidence type="ECO:0000256" key="1">
    <source>
        <dbReference type="ARBA" id="ARBA00001971"/>
    </source>
</evidence>
<sequence length="554" mass="63023">MSKIMSTSSFDVPQSWLIAAHASLGRVQNWRHDELPEDWARQGFYILITILLAYHISLSIYRIFFHPLANIPGPKLAALSYWPEVYYDVFQGGQFFRAIDEMHRVYGPIVRVNPDEVHFDDPEIIDTIFPGAGRRTNKPPVVAKRTGTPDSMVATVDHDLHRRRRNAANAFFSTASIRRLEPIMKEHMAKLLARMEQLGKSSKSGHVVQMHHMFKAATSDVITTYAFGDSFHFLDREDYGAPYFDATDRFFGLTHIFGHFTWISDLVQSLPMWAVAAVAPSLRELSKKQSWWIDKVREIRTSPNPERIKSTIFEGLLSNESLPDEDKTDARLAAEAQLVVFAGEGTTAYTLSAAVYELLAHPAELQKLREELIRAIPDPNKIPSFSQVDGLPYFNAIVQEVVRLHPGVMNRQPRISPDLPINYRDPRSGREYVLPPGTLTTMSPLTTHMKAEVFDDPYEFRPQRWIDNPKIARAFLGFSRGSRSCLGMNLARKEMAIVLASLFRKYDLYRGQEDGGPTLELYDTLRARDIDPNSDKIIPVPARGSKGLRVRIRN</sequence>
<dbReference type="Proteomes" id="UP001174934">
    <property type="component" value="Unassembled WGS sequence"/>
</dbReference>
<evidence type="ECO:0000313" key="11">
    <source>
        <dbReference type="EMBL" id="KAK0625509.1"/>
    </source>
</evidence>
<keyword evidence="3 8" id="KW-0349">Heme</keyword>
<keyword evidence="10" id="KW-1133">Transmembrane helix</keyword>
<organism evidence="11 12">
    <name type="scientific">Bombardia bombarda</name>
    <dbReference type="NCBI Taxonomy" id="252184"/>
    <lineage>
        <taxon>Eukaryota</taxon>
        <taxon>Fungi</taxon>
        <taxon>Dikarya</taxon>
        <taxon>Ascomycota</taxon>
        <taxon>Pezizomycotina</taxon>
        <taxon>Sordariomycetes</taxon>
        <taxon>Sordariomycetidae</taxon>
        <taxon>Sordariales</taxon>
        <taxon>Lasiosphaeriaceae</taxon>
        <taxon>Bombardia</taxon>
    </lineage>
</organism>
<proteinExistence type="inferred from homology"/>
<evidence type="ECO:0000256" key="7">
    <source>
        <dbReference type="ARBA" id="ARBA00023033"/>
    </source>
</evidence>
<dbReference type="CDD" id="cd11062">
    <property type="entry name" value="CYP58-like"/>
    <property type="match status" value="1"/>
</dbReference>
<dbReference type="InterPro" id="IPR050121">
    <property type="entry name" value="Cytochrome_P450_monoxygenase"/>
</dbReference>
<dbReference type="InterPro" id="IPR017972">
    <property type="entry name" value="Cyt_P450_CS"/>
</dbReference>
<feature type="transmembrane region" description="Helical" evidence="10">
    <location>
        <begin position="44"/>
        <end position="64"/>
    </location>
</feature>
<dbReference type="Pfam" id="PF00067">
    <property type="entry name" value="p450"/>
    <property type="match status" value="1"/>
</dbReference>
<dbReference type="InterPro" id="IPR002401">
    <property type="entry name" value="Cyt_P450_E_grp-I"/>
</dbReference>
<evidence type="ECO:0000256" key="4">
    <source>
        <dbReference type="ARBA" id="ARBA00022723"/>
    </source>
</evidence>
<evidence type="ECO:0000256" key="5">
    <source>
        <dbReference type="ARBA" id="ARBA00023002"/>
    </source>
</evidence>
<dbReference type="PANTHER" id="PTHR24305:SF157">
    <property type="entry name" value="N-ACETYLTRYPTOPHAN 6-HYDROXYLASE IVOC-RELATED"/>
    <property type="match status" value="1"/>
</dbReference>
<evidence type="ECO:0000256" key="8">
    <source>
        <dbReference type="PIRSR" id="PIRSR602401-1"/>
    </source>
</evidence>
<comment type="similarity">
    <text evidence="2 9">Belongs to the cytochrome P450 family.</text>
</comment>
<keyword evidence="12" id="KW-1185">Reference proteome</keyword>
<dbReference type="PANTHER" id="PTHR24305">
    <property type="entry name" value="CYTOCHROME P450"/>
    <property type="match status" value="1"/>
</dbReference>
<evidence type="ECO:0000256" key="9">
    <source>
        <dbReference type="RuleBase" id="RU000461"/>
    </source>
</evidence>
<evidence type="ECO:0000256" key="3">
    <source>
        <dbReference type="ARBA" id="ARBA00022617"/>
    </source>
</evidence>
<keyword evidence="7 9" id="KW-0503">Monooxygenase</keyword>
<comment type="cofactor">
    <cofactor evidence="1 8">
        <name>heme</name>
        <dbReference type="ChEBI" id="CHEBI:30413"/>
    </cofactor>
</comment>
<accession>A0AA39X1E1</accession>
<keyword evidence="6 8" id="KW-0408">Iron</keyword>
<dbReference type="PROSITE" id="PS00086">
    <property type="entry name" value="CYTOCHROME_P450"/>
    <property type="match status" value="1"/>
</dbReference>
<evidence type="ECO:0000313" key="12">
    <source>
        <dbReference type="Proteomes" id="UP001174934"/>
    </source>
</evidence>
<dbReference type="InterPro" id="IPR001128">
    <property type="entry name" value="Cyt_P450"/>
</dbReference>
<dbReference type="AlphaFoldDB" id="A0AA39X1E1"/>
<dbReference type="GO" id="GO:0016705">
    <property type="term" value="F:oxidoreductase activity, acting on paired donors, with incorporation or reduction of molecular oxygen"/>
    <property type="evidence" value="ECO:0007669"/>
    <property type="project" value="InterPro"/>
</dbReference>
<dbReference type="InterPro" id="IPR036396">
    <property type="entry name" value="Cyt_P450_sf"/>
</dbReference>
<dbReference type="GO" id="GO:0005506">
    <property type="term" value="F:iron ion binding"/>
    <property type="evidence" value="ECO:0007669"/>
    <property type="project" value="InterPro"/>
</dbReference>
<reference evidence="11" key="1">
    <citation type="submission" date="2023-06" db="EMBL/GenBank/DDBJ databases">
        <title>Genome-scale phylogeny and comparative genomics of the fungal order Sordariales.</title>
        <authorList>
            <consortium name="Lawrence Berkeley National Laboratory"/>
            <person name="Hensen N."/>
            <person name="Bonometti L."/>
            <person name="Westerberg I."/>
            <person name="Brannstrom I.O."/>
            <person name="Guillou S."/>
            <person name="Cros-Aarteil S."/>
            <person name="Calhoun S."/>
            <person name="Haridas S."/>
            <person name="Kuo A."/>
            <person name="Mondo S."/>
            <person name="Pangilinan J."/>
            <person name="Riley R."/>
            <person name="LaButti K."/>
            <person name="Andreopoulos B."/>
            <person name="Lipzen A."/>
            <person name="Chen C."/>
            <person name="Yanf M."/>
            <person name="Daum C."/>
            <person name="Ng V."/>
            <person name="Clum A."/>
            <person name="Steindorff A."/>
            <person name="Ohm R."/>
            <person name="Martin F."/>
            <person name="Silar P."/>
            <person name="Natvig D."/>
            <person name="Lalanne C."/>
            <person name="Gautier V."/>
            <person name="Ament-velasquez S.L."/>
            <person name="Kruys A."/>
            <person name="Hutchinson M.I."/>
            <person name="Powell A.J."/>
            <person name="Barry K."/>
            <person name="Miller A.N."/>
            <person name="Grigoriev I.V."/>
            <person name="Debuchy R."/>
            <person name="Gladieux P."/>
            <person name="Thoren M.H."/>
            <person name="Johannesson H."/>
        </authorList>
    </citation>
    <scope>NUCLEOTIDE SEQUENCE</scope>
    <source>
        <strain evidence="11">SMH3391-2</strain>
    </source>
</reference>